<protein>
    <submittedName>
        <fullName evidence="1">Uncharacterized protein</fullName>
    </submittedName>
</protein>
<organism evidence="1 2">
    <name type="scientific">Paraburkholderia largidicola</name>
    <dbReference type="NCBI Taxonomy" id="3014751"/>
    <lineage>
        <taxon>Bacteria</taxon>
        <taxon>Pseudomonadati</taxon>
        <taxon>Pseudomonadota</taxon>
        <taxon>Betaproteobacteria</taxon>
        <taxon>Burkholderiales</taxon>
        <taxon>Burkholderiaceae</taxon>
        <taxon>Paraburkholderia</taxon>
    </lineage>
</organism>
<gene>
    <name evidence="1" type="ORF">PPGU16_79630</name>
</gene>
<dbReference type="Proteomes" id="UP000510888">
    <property type="component" value="Plasmid PPGU16_p2"/>
</dbReference>
<dbReference type="EMBL" id="AP023177">
    <property type="protein sequence ID" value="BCF94896.1"/>
    <property type="molecule type" value="Genomic_DNA"/>
</dbReference>
<reference evidence="1 2" key="1">
    <citation type="journal article" date="2020" name="Genes (Basel)">
        <title>Genomic Comparison of Insect Gut Symbionts from Divergent Burkholderia Subclades.</title>
        <authorList>
            <person name="Takeshita K."/>
            <person name="Kikuchi Y."/>
        </authorList>
    </citation>
    <scope>NUCLEOTIDE SEQUENCE [LARGE SCALE GENOMIC DNA]</scope>
    <source>
        <strain evidence="1 2">PGU16</strain>
        <plasmid evidence="1 2">PPGU16_p2</plasmid>
    </source>
</reference>
<geneLocation type="plasmid" evidence="1 2">
    <name>PPGU16_p2</name>
</geneLocation>
<sequence>MLTGSRVYFQYASGEADAHAFIRGRVMMVTHWKRRLRLHDAATGICSLNQLWASMVARKRCLSERPLLVVDRPRWRMPTG</sequence>
<dbReference type="AlphaFoldDB" id="A0A7I8C1D8"/>
<keyword evidence="2" id="KW-1185">Reference proteome</keyword>
<dbReference type="KEGG" id="plad:PPGU16_79630"/>
<evidence type="ECO:0000313" key="1">
    <source>
        <dbReference type="EMBL" id="BCF94896.1"/>
    </source>
</evidence>
<accession>A0A7I8C1D8</accession>
<name>A0A7I8C1D8_9BURK</name>
<keyword evidence="1" id="KW-0614">Plasmid</keyword>
<evidence type="ECO:0000313" key="2">
    <source>
        <dbReference type="Proteomes" id="UP000510888"/>
    </source>
</evidence>
<proteinExistence type="predicted"/>